<comment type="caution">
    <text evidence="2">The sequence shown here is derived from an EMBL/GenBank/DDBJ whole genome shotgun (WGS) entry which is preliminary data.</text>
</comment>
<evidence type="ECO:0000313" key="2">
    <source>
        <dbReference type="EMBL" id="KRX04283.1"/>
    </source>
</evidence>
<keyword evidence="3" id="KW-1185">Reference proteome</keyword>
<name>A0A0V0QPS1_PSEPJ</name>
<evidence type="ECO:0000313" key="3">
    <source>
        <dbReference type="Proteomes" id="UP000054937"/>
    </source>
</evidence>
<organism evidence="2 3">
    <name type="scientific">Pseudocohnilembus persalinus</name>
    <name type="common">Ciliate</name>
    <dbReference type="NCBI Taxonomy" id="266149"/>
    <lineage>
        <taxon>Eukaryota</taxon>
        <taxon>Sar</taxon>
        <taxon>Alveolata</taxon>
        <taxon>Ciliophora</taxon>
        <taxon>Intramacronucleata</taxon>
        <taxon>Oligohymenophorea</taxon>
        <taxon>Scuticociliatia</taxon>
        <taxon>Philasterida</taxon>
        <taxon>Pseudocohnilembidae</taxon>
        <taxon>Pseudocohnilembus</taxon>
    </lineage>
</organism>
<dbReference type="InParanoid" id="A0A0V0QPS1"/>
<feature type="region of interest" description="Disordered" evidence="1">
    <location>
        <begin position="1"/>
        <end position="22"/>
    </location>
</feature>
<sequence length="286" mass="33617">MEIQEPLKQDSQEIEIEEGKRESDNTIKVAQKNIQFLQNYDFRSQRISVGFRNIQTKIQLSIEYILPLQKESKTDSSYKVFIYYRNGFYEIWDIYESEIYLIANPNNKETPHIYQIDLDQNQVAIIEINKTELQKWGQEDGLIINEVLSYNQFNNIMVFKISSNQSADIVYDPINNEIQHIKEQLEGDSSLIQSFSKDGSYYISYQQSNLQQFDESSQEPQQIDLYINSLISIKSTIIHIMEQSKLMDIYVPSKNKSQLKESQKPDFENEQFLQDVINCLTIGIKQ</sequence>
<dbReference type="AlphaFoldDB" id="A0A0V0QPS1"/>
<gene>
    <name evidence="2" type="ORF">PPERSA_11407</name>
</gene>
<dbReference type="Proteomes" id="UP000054937">
    <property type="component" value="Unassembled WGS sequence"/>
</dbReference>
<protein>
    <submittedName>
        <fullName evidence="2">Uncharacterized protein</fullName>
    </submittedName>
</protein>
<reference evidence="2 3" key="1">
    <citation type="journal article" date="2015" name="Sci. Rep.">
        <title>Genome of the facultative scuticociliatosis pathogen Pseudocohnilembus persalinus provides insight into its virulence through horizontal gene transfer.</title>
        <authorList>
            <person name="Xiong J."/>
            <person name="Wang G."/>
            <person name="Cheng J."/>
            <person name="Tian M."/>
            <person name="Pan X."/>
            <person name="Warren A."/>
            <person name="Jiang C."/>
            <person name="Yuan D."/>
            <person name="Miao W."/>
        </authorList>
    </citation>
    <scope>NUCLEOTIDE SEQUENCE [LARGE SCALE GENOMIC DNA]</scope>
    <source>
        <strain evidence="2">36N120E</strain>
    </source>
</reference>
<dbReference type="EMBL" id="LDAU01000120">
    <property type="protein sequence ID" value="KRX04283.1"/>
    <property type="molecule type" value="Genomic_DNA"/>
</dbReference>
<accession>A0A0V0QPS1</accession>
<evidence type="ECO:0000256" key="1">
    <source>
        <dbReference type="SAM" id="MobiDB-lite"/>
    </source>
</evidence>
<proteinExistence type="predicted"/>